<feature type="transmembrane region" description="Helical" evidence="8">
    <location>
        <begin position="106"/>
        <end position="128"/>
    </location>
</feature>
<evidence type="ECO:0000256" key="1">
    <source>
        <dbReference type="ARBA" id="ARBA00022448"/>
    </source>
</evidence>
<sequence length="189" mass="20556">MNFLTVMLLAFAMSTDAFAVAVCKGVSLNVPKLKDAFKVGLIFGLIEGITPMLGWLCGFLTLHFTEKWDHWIIFLLMLFLGSHMIYNSFLEDDETQEDKNTKKQSLFLLVLTAISTSIDAFAVGIGLALATVNIVFASCMIGAATCLMVTLGILLGKKIGSWIGKRAEFLGGLVLIVIGSITLYQHISA</sequence>
<protein>
    <recommendedName>
        <fullName evidence="8">Putative manganese efflux pump MntP</fullName>
    </recommendedName>
</protein>
<dbReference type="Proteomes" id="UP000651208">
    <property type="component" value="Unassembled WGS sequence"/>
</dbReference>
<dbReference type="Pfam" id="PF02659">
    <property type="entry name" value="Mntp"/>
    <property type="match status" value="1"/>
</dbReference>
<keyword evidence="5 8" id="KW-0406">Ion transport</keyword>
<organism evidence="10 11">
    <name type="scientific">Frischella japonica</name>
    <dbReference type="NCBI Taxonomy" id="2741544"/>
    <lineage>
        <taxon>Bacteria</taxon>
        <taxon>Pseudomonadati</taxon>
        <taxon>Pseudomonadota</taxon>
        <taxon>Gammaproteobacteria</taxon>
        <taxon>Orbales</taxon>
        <taxon>Orbaceae</taxon>
        <taxon>Frischella</taxon>
    </lineage>
</organism>
<evidence type="ECO:0000256" key="3">
    <source>
        <dbReference type="ARBA" id="ARBA00022692"/>
    </source>
</evidence>
<dbReference type="HAMAP" id="MF_01521">
    <property type="entry name" value="MntP_pump"/>
    <property type="match status" value="1"/>
</dbReference>
<evidence type="ECO:0000256" key="6">
    <source>
        <dbReference type="ARBA" id="ARBA00023136"/>
    </source>
</evidence>
<evidence type="ECO:0000256" key="8">
    <source>
        <dbReference type="HAMAP-Rule" id="MF_01521"/>
    </source>
</evidence>
<evidence type="ECO:0000256" key="7">
    <source>
        <dbReference type="ARBA" id="ARBA00023211"/>
    </source>
</evidence>
<keyword evidence="7 8" id="KW-0464">Manganese</keyword>
<evidence type="ECO:0000256" key="2">
    <source>
        <dbReference type="ARBA" id="ARBA00022475"/>
    </source>
</evidence>
<comment type="caution">
    <text evidence="8">Lacks conserved residue(s) required for the propagation of feature annotation.</text>
</comment>
<dbReference type="InterPro" id="IPR003810">
    <property type="entry name" value="Mntp/YtaF"/>
</dbReference>
<evidence type="ECO:0000256" key="4">
    <source>
        <dbReference type="ARBA" id="ARBA00022989"/>
    </source>
</evidence>
<keyword evidence="3 8" id="KW-0812">Transmembrane</keyword>
<feature type="transmembrane region" description="Helical" evidence="8">
    <location>
        <begin position="134"/>
        <end position="155"/>
    </location>
</feature>
<evidence type="ECO:0000256" key="5">
    <source>
        <dbReference type="ARBA" id="ARBA00023065"/>
    </source>
</evidence>
<comment type="subcellular location">
    <subcellularLocation>
        <location evidence="8">Cell membrane</location>
        <topology evidence="8">Multi-pass membrane protein</topology>
    </subcellularLocation>
</comment>
<dbReference type="EMBL" id="JABURY010000019">
    <property type="protein sequence ID" value="MBC9131717.1"/>
    <property type="molecule type" value="Genomic_DNA"/>
</dbReference>
<gene>
    <name evidence="8" type="primary">mntP</name>
    <name evidence="10" type="ORF">FcAc13_10415</name>
</gene>
<keyword evidence="9" id="KW-0732">Signal</keyword>
<evidence type="ECO:0000313" key="10">
    <source>
        <dbReference type="EMBL" id="MBC9131717.1"/>
    </source>
</evidence>
<evidence type="ECO:0000256" key="9">
    <source>
        <dbReference type="SAM" id="SignalP"/>
    </source>
</evidence>
<keyword evidence="4 8" id="KW-1133">Transmembrane helix</keyword>
<keyword evidence="11" id="KW-1185">Reference proteome</keyword>
<comment type="caution">
    <text evidence="10">The sequence shown here is derived from an EMBL/GenBank/DDBJ whole genome shotgun (WGS) entry which is preliminary data.</text>
</comment>
<dbReference type="PANTHER" id="PTHR35529:SF1">
    <property type="entry name" value="MANGANESE EFFLUX PUMP MNTP-RELATED"/>
    <property type="match status" value="1"/>
</dbReference>
<dbReference type="InterPro" id="IPR022929">
    <property type="entry name" value="Put_MntP"/>
</dbReference>
<dbReference type="RefSeq" id="WP_187756155.1">
    <property type="nucleotide sequence ID" value="NZ_JABURY010000019.1"/>
</dbReference>
<comment type="function">
    <text evidence="8">Probably functions as a manganese efflux pump.</text>
</comment>
<feature type="transmembrane region" description="Helical" evidence="8">
    <location>
        <begin position="167"/>
        <end position="187"/>
    </location>
</feature>
<evidence type="ECO:0000313" key="11">
    <source>
        <dbReference type="Proteomes" id="UP000651208"/>
    </source>
</evidence>
<dbReference type="PANTHER" id="PTHR35529">
    <property type="entry name" value="MANGANESE EFFLUX PUMP MNTP-RELATED"/>
    <property type="match status" value="1"/>
</dbReference>
<feature type="chain" id="PRO_5045479020" description="Putative manganese efflux pump MntP" evidence="9">
    <location>
        <begin position="20"/>
        <end position="189"/>
    </location>
</feature>
<keyword evidence="2 8" id="KW-1003">Cell membrane</keyword>
<keyword evidence="1 8" id="KW-0813">Transport</keyword>
<accession>A0ABR7QZU0</accession>
<proteinExistence type="inferred from homology"/>
<feature type="signal peptide" evidence="9">
    <location>
        <begin position="1"/>
        <end position="19"/>
    </location>
</feature>
<reference evidence="10 11" key="1">
    <citation type="submission" date="2020-06" db="EMBL/GenBank/DDBJ databases">
        <title>Frischella cerana isolated from Apis cerana gut homogenate.</title>
        <authorList>
            <person name="Wolter L.A."/>
            <person name="Suenami S."/>
            <person name="Miyazaki R."/>
        </authorList>
    </citation>
    <scope>NUCLEOTIDE SEQUENCE [LARGE SCALE GENOMIC DNA]</scope>
    <source>
        <strain evidence="10 11">Ac13</strain>
    </source>
</reference>
<feature type="transmembrane region" description="Helical" evidence="8">
    <location>
        <begin position="68"/>
        <end position="86"/>
    </location>
</feature>
<name>A0ABR7QZU0_9GAMM</name>
<comment type="similarity">
    <text evidence="8">Belongs to the MntP (TC 9.B.29) family.</text>
</comment>
<keyword evidence="6 8" id="KW-0472">Membrane</keyword>